<dbReference type="Proteomes" id="UP000326939">
    <property type="component" value="Chromosome 1"/>
</dbReference>
<keyword evidence="1" id="KW-1133">Transmembrane helix</keyword>
<keyword evidence="1" id="KW-0472">Membrane</keyword>
<dbReference type="PANTHER" id="PTHR37753">
    <property type="entry name" value="OS01G0940600 PROTEIN"/>
    <property type="match status" value="1"/>
</dbReference>
<dbReference type="PANTHER" id="PTHR37753:SF1">
    <property type="entry name" value="OS01G0940600 PROTEIN"/>
    <property type="match status" value="1"/>
</dbReference>
<comment type="caution">
    <text evidence="2">The sequence shown here is derived from an EMBL/GenBank/DDBJ whole genome shotgun (WGS) entry which is preliminary data.</text>
</comment>
<protein>
    <submittedName>
        <fullName evidence="2">Uncharacterized protein</fullName>
    </submittedName>
</protein>
<reference evidence="3" key="1">
    <citation type="journal article" date="2019" name="Gigascience">
        <title>De novo genome assembly of the endangered Acer yangbiense, a plant species with extremely small populations endemic to Yunnan Province, China.</title>
        <authorList>
            <person name="Yang J."/>
            <person name="Wariss H.M."/>
            <person name="Tao L."/>
            <person name="Zhang R."/>
            <person name="Yun Q."/>
            <person name="Hollingsworth P."/>
            <person name="Dao Z."/>
            <person name="Luo G."/>
            <person name="Guo H."/>
            <person name="Ma Y."/>
            <person name="Sun W."/>
        </authorList>
    </citation>
    <scope>NUCLEOTIDE SEQUENCE [LARGE SCALE GENOMIC DNA]</scope>
    <source>
        <strain evidence="3">cv. br00</strain>
    </source>
</reference>
<evidence type="ECO:0000313" key="3">
    <source>
        <dbReference type="Proteomes" id="UP000326939"/>
    </source>
</evidence>
<dbReference type="EMBL" id="VDCV01000001">
    <property type="protein sequence ID" value="KAB5572971.1"/>
    <property type="molecule type" value="Genomic_DNA"/>
</dbReference>
<accession>A0A5N5P2E3</accession>
<evidence type="ECO:0000256" key="1">
    <source>
        <dbReference type="SAM" id="Phobius"/>
    </source>
</evidence>
<gene>
    <name evidence="2" type="ORF">DKX38_000165</name>
</gene>
<evidence type="ECO:0000313" key="2">
    <source>
        <dbReference type="EMBL" id="KAB5572971.1"/>
    </source>
</evidence>
<keyword evidence="3" id="KW-1185">Reference proteome</keyword>
<feature type="transmembrane region" description="Helical" evidence="1">
    <location>
        <begin position="153"/>
        <end position="176"/>
    </location>
</feature>
<sequence length="263" mass="28782">MAIIPIPFSPLSTTPPRAFFKPLHLPTLPAIRISNDPWRRRRRRGLTVVTRAGLSANSYVLAFLLPLSLLAATIFTSIKIADKLDQDYLEENICSSIDLGEIAVVAELCTKAGAKFVKGFFIACGFGFLVGKLEKVGDEINYNYSHFEIYGCGVGNAGLLVVVALSCALCVLQLFVTDDVLSLQSTDFACVLDDSHLHYEGETRKMFSTSQFKTQLNTSLACGFGLLLSSKGKGHTLDEKHDLFLCRVQMADEELHVPTGLMG</sequence>
<feature type="transmembrane region" description="Helical" evidence="1">
    <location>
        <begin position="59"/>
        <end position="78"/>
    </location>
</feature>
<proteinExistence type="predicted"/>
<organism evidence="2 3">
    <name type="scientific">Salix brachista</name>
    <dbReference type="NCBI Taxonomy" id="2182728"/>
    <lineage>
        <taxon>Eukaryota</taxon>
        <taxon>Viridiplantae</taxon>
        <taxon>Streptophyta</taxon>
        <taxon>Embryophyta</taxon>
        <taxon>Tracheophyta</taxon>
        <taxon>Spermatophyta</taxon>
        <taxon>Magnoliopsida</taxon>
        <taxon>eudicotyledons</taxon>
        <taxon>Gunneridae</taxon>
        <taxon>Pentapetalae</taxon>
        <taxon>rosids</taxon>
        <taxon>fabids</taxon>
        <taxon>Malpighiales</taxon>
        <taxon>Salicaceae</taxon>
        <taxon>Saliceae</taxon>
        <taxon>Salix</taxon>
    </lineage>
</organism>
<name>A0A5N5P2E3_9ROSI</name>
<dbReference type="AlphaFoldDB" id="A0A5N5P2E3"/>
<keyword evidence="1" id="KW-0812">Transmembrane</keyword>